<dbReference type="GO" id="GO:0004622">
    <property type="term" value="F:phosphatidylcholine lysophospholipase activity"/>
    <property type="evidence" value="ECO:0007669"/>
    <property type="project" value="TreeGrafter"/>
</dbReference>
<dbReference type="SUPFAM" id="SSF52266">
    <property type="entry name" value="SGNH hydrolase"/>
    <property type="match status" value="1"/>
</dbReference>
<dbReference type="AlphaFoldDB" id="A0A6N6N4F3"/>
<dbReference type="OrthoDB" id="5509416at2"/>
<keyword evidence="1" id="KW-1133">Transmembrane helix</keyword>
<feature type="domain" description="SGNH hydrolase-type esterase" evidence="2">
    <location>
        <begin position="101"/>
        <end position="330"/>
    </location>
</feature>
<dbReference type="PANTHER" id="PTHR30383">
    <property type="entry name" value="THIOESTERASE 1/PROTEASE 1/LYSOPHOSPHOLIPASE L1"/>
    <property type="match status" value="1"/>
</dbReference>
<dbReference type="Pfam" id="PF13472">
    <property type="entry name" value="Lipase_GDSL_2"/>
    <property type="match status" value="1"/>
</dbReference>
<keyword evidence="1" id="KW-0812">Transmembrane</keyword>
<dbReference type="EMBL" id="WAIE01000003">
    <property type="protein sequence ID" value="KAB1441601.1"/>
    <property type="molecule type" value="Genomic_DNA"/>
</dbReference>
<evidence type="ECO:0000259" key="2">
    <source>
        <dbReference type="Pfam" id="PF13472"/>
    </source>
</evidence>
<proteinExistence type="predicted"/>
<feature type="transmembrane region" description="Helical" evidence="1">
    <location>
        <begin position="12"/>
        <end position="36"/>
    </location>
</feature>
<dbReference type="PANTHER" id="PTHR30383:SF5">
    <property type="entry name" value="SGNH HYDROLASE-TYPE ESTERASE DOMAIN-CONTAINING PROTEIN"/>
    <property type="match status" value="1"/>
</dbReference>
<keyword evidence="4" id="KW-1185">Reference proteome</keyword>
<organism evidence="3 4">
    <name type="scientific">Pseudodesulfovibrio senegalensis</name>
    <dbReference type="NCBI Taxonomy" id="1721087"/>
    <lineage>
        <taxon>Bacteria</taxon>
        <taxon>Pseudomonadati</taxon>
        <taxon>Thermodesulfobacteriota</taxon>
        <taxon>Desulfovibrionia</taxon>
        <taxon>Desulfovibrionales</taxon>
        <taxon>Desulfovibrionaceae</taxon>
    </lineage>
</organism>
<comment type="caution">
    <text evidence="3">The sequence shown here is derived from an EMBL/GenBank/DDBJ whole genome shotgun (WGS) entry which is preliminary data.</text>
</comment>
<dbReference type="InterPro" id="IPR036514">
    <property type="entry name" value="SGNH_hydro_sf"/>
</dbReference>
<dbReference type="InterPro" id="IPR051532">
    <property type="entry name" value="Ester_Hydrolysis_Enzymes"/>
</dbReference>
<evidence type="ECO:0000313" key="3">
    <source>
        <dbReference type="EMBL" id="KAB1441601.1"/>
    </source>
</evidence>
<evidence type="ECO:0000313" key="4">
    <source>
        <dbReference type="Proteomes" id="UP000438699"/>
    </source>
</evidence>
<gene>
    <name evidence="3" type="ORF">F8A88_08330</name>
</gene>
<protein>
    <recommendedName>
        <fullName evidence="2">SGNH hydrolase-type esterase domain-containing protein</fullName>
    </recommendedName>
</protein>
<keyword evidence="1" id="KW-0472">Membrane</keyword>
<reference evidence="3 4" key="1">
    <citation type="journal article" date="2017" name="Int. J. Syst. Evol. Microbiol.">
        <title>Desulfovibrio senegalensis sp. nov., a mesophilic sulfate reducer isolated from marine sediment.</title>
        <authorList>
            <person name="Thioye A."/>
            <person name="Gam Z.B.A."/>
            <person name="Mbengue M."/>
            <person name="Cayol J.L."/>
            <person name="Joseph-Bartoli M."/>
            <person name="Toure-Kane C."/>
            <person name="Labat M."/>
        </authorList>
    </citation>
    <scope>NUCLEOTIDE SEQUENCE [LARGE SCALE GENOMIC DNA]</scope>
    <source>
        <strain evidence="3 4">DSM 101509</strain>
    </source>
</reference>
<sequence>MNRMIRAKKYIRILVINCAVLIGMLLLIEGAFRLIIPASEVVPAFSDQNLGMRGRPFVEANQTRGFALKPEFANRYYTVNSEGFRGQAFPKDLNRKHVILALGESTTFGWGVRDNETYPFYLEKCFSEKYRDVFVVNGGVPSYSSSQVLVALQETLAQGRIRPDLVLICILGNDVWYSSIANWHPDILVYQKPPQWVTMAMKYSRLGYACLMGFPKKSTQTNVFNAKALDKFKSNIVAMINVCKSHGVRLAFVEPPLDSGHLPKQGLDRFQIRYTRDYLVETISTYVRSVREVAEKYGVPVIDHSLGLNHKHQKGLFRDSDFHPTPKGNAMMARDVYAGIVGADLLPMLKNQNK</sequence>
<dbReference type="Proteomes" id="UP000438699">
    <property type="component" value="Unassembled WGS sequence"/>
</dbReference>
<accession>A0A6N6N4F3</accession>
<evidence type="ECO:0000256" key="1">
    <source>
        <dbReference type="SAM" id="Phobius"/>
    </source>
</evidence>
<name>A0A6N6N4F3_9BACT</name>
<dbReference type="InterPro" id="IPR013830">
    <property type="entry name" value="SGNH_hydro"/>
</dbReference>
<dbReference type="Gene3D" id="3.40.50.1110">
    <property type="entry name" value="SGNH hydrolase"/>
    <property type="match status" value="1"/>
</dbReference>